<dbReference type="RefSeq" id="WP_108381268.1">
    <property type="nucleotide sequence ID" value="NZ_CP028858.1"/>
</dbReference>
<dbReference type="Proteomes" id="UP000244727">
    <property type="component" value="Chromosome"/>
</dbReference>
<dbReference type="PANTHER" id="PTHR30570:SF1">
    <property type="entry name" value="PHOSPHATE-BINDING PROTEIN PSTS"/>
    <property type="match status" value="1"/>
</dbReference>
<evidence type="ECO:0000259" key="3">
    <source>
        <dbReference type="Pfam" id="PF12849"/>
    </source>
</evidence>
<dbReference type="PANTHER" id="PTHR30570">
    <property type="entry name" value="PERIPLASMIC PHOSPHATE BINDING COMPONENT OF PHOSPHATE ABC TRANSPORTER"/>
    <property type="match status" value="1"/>
</dbReference>
<dbReference type="NCBIfam" id="TIGR02136">
    <property type="entry name" value="ptsS_2"/>
    <property type="match status" value="1"/>
</dbReference>
<dbReference type="Pfam" id="PF12849">
    <property type="entry name" value="PBP_like_2"/>
    <property type="match status" value="1"/>
</dbReference>
<evidence type="ECO:0000256" key="2">
    <source>
        <dbReference type="ARBA" id="ARBA00022729"/>
    </source>
</evidence>
<dbReference type="CDD" id="cd13654">
    <property type="entry name" value="PBP2_phosphate_like_2"/>
    <property type="match status" value="1"/>
</dbReference>
<dbReference type="SUPFAM" id="SSF53850">
    <property type="entry name" value="Periplasmic binding protein-like II"/>
    <property type="match status" value="1"/>
</dbReference>
<dbReference type="Gene3D" id="3.40.190.10">
    <property type="entry name" value="Periplasmic binding protein-like II"/>
    <property type="match status" value="2"/>
</dbReference>
<dbReference type="InterPro" id="IPR024370">
    <property type="entry name" value="PBP_domain"/>
</dbReference>
<gene>
    <name evidence="4" type="ORF">HARCEL1_03810</name>
</gene>
<dbReference type="GO" id="GO:0042301">
    <property type="term" value="F:phosphate ion binding"/>
    <property type="evidence" value="ECO:0007669"/>
    <property type="project" value="InterPro"/>
</dbReference>
<keyword evidence="1" id="KW-0813">Transport</keyword>
<dbReference type="EMBL" id="CP028858">
    <property type="protein sequence ID" value="AWB26899.1"/>
    <property type="molecule type" value="Genomic_DNA"/>
</dbReference>
<accession>A0A2R4WZC9</accession>
<reference evidence="4 5" key="1">
    <citation type="submission" date="2018-04" db="EMBL/GenBank/DDBJ databases">
        <title>Halococcoides cellulosivorans gen. nov., sp. nov., an extremely halophilic cellulose-utilizing haloarchaeon from hypersaline lakes.</title>
        <authorList>
            <person name="Sorokin D.Y."/>
            <person name="Toshchakov S.V."/>
            <person name="Samarov N.I."/>
            <person name="Korzhenkov A."/>
            <person name="Kublanov I.V."/>
        </authorList>
    </citation>
    <scope>NUCLEOTIDE SEQUENCE [LARGE SCALE GENOMIC DNA]</scope>
    <source>
        <strain evidence="4 5">HArcel1</strain>
    </source>
</reference>
<dbReference type="AlphaFoldDB" id="A0A2R4WZC9"/>
<sequence length="318" mass="34982">MAREIACSVSRRELLLGLGAGGLGALGGCVRNVRSDRSDPTGQVVVKGSSTVYLISDLMAERFMEEHPVNVTVDSTGTGGGFKNHFCPGTSDINGASRPITDAERSNCADNDIDPVEFQVGRDALTVAVNNDADWVDCLTYEELSKIWREGGAERWSDVRSEWPEEPIKLFGPAPTSGTYDWFDNHVVGEDLNHTPNHEQTEKDNIIIQGIEDDPHAMGYFGYAYYTENSDRVKAVPVDGGDGCGAPTLDNAVEGTYPMTRPLFIYVDRDALARDAVFEFVAFYLERAATDWVSEVGYVPVSESIRDENLSKLLRERP</sequence>
<dbReference type="GeneID" id="36511603"/>
<evidence type="ECO:0000313" key="4">
    <source>
        <dbReference type="EMBL" id="AWB26899.1"/>
    </source>
</evidence>
<evidence type="ECO:0000313" key="5">
    <source>
        <dbReference type="Proteomes" id="UP000244727"/>
    </source>
</evidence>
<protein>
    <submittedName>
        <fullName evidence="4">Phosphate ABC transporter substrate-binding protein</fullName>
    </submittedName>
</protein>
<dbReference type="InterPro" id="IPR050811">
    <property type="entry name" value="Phosphate_ABC_transporter"/>
</dbReference>
<evidence type="ECO:0000256" key="1">
    <source>
        <dbReference type="ARBA" id="ARBA00022448"/>
    </source>
</evidence>
<feature type="domain" description="PBP" evidence="3">
    <location>
        <begin position="40"/>
        <end position="285"/>
    </location>
</feature>
<organism evidence="4 5">
    <name type="scientific">Halococcoides cellulosivorans</name>
    <dbReference type="NCBI Taxonomy" id="1679096"/>
    <lineage>
        <taxon>Archaea</taxon>
        <taxon>Methanobacteriati</taxon>
        <taxon>Methanobacteriota</taxon>
        <taxon>Stenosarchaea group</taxon>
        <taxon>Halobacteria</taxon>
        <taxon>Halobacteriales</taxon>
        <taxon>Haloarculaceae</taxon>
        <taxon>Halococcoides</taxon>
    </lineage>
</organism>
<dbReference type="KEGG" id="harc:HARCEL1_03810"/>
<keyword evidence="5" id="KW-1185">Reference proteome</keyword>
<name>A0A2R4WZC9_9EURY</name>
<dbReference type="PROSITE" id="PS51257">
    <property type="entry name" value="PROKAR_LIPOPROTEIN"/>
    <property type="match status" value="1"/>
</dbReference>
<keyword evidence="2" id="KW-0732">Signal</keyword>
<proteinExistence type="predicted"/>
<dbReference type="InterPro" id="IPR011862">
    <property type="entry name" value="Phos-bd"/>
</dbReference>